<dbReference type="GeneID" id="66318951"/>
<dbReference type="Pfam" id="PF09148">
    <property type="entry name" value="DUF1934"/>
    <property type="match status" value="1"/>
</dbReference>
<gene>
    <name evidence="1" type="ORF">CLG_B0286</name>
</gene>
<sequence>MEKKDAIISIKSEQASIEDGTVEVVTKGKLYKKNDLYYAIYEETEISGMKGTTTTIKIGKDKFSLLRMGTTNAKINFEVNNKDLSLYNTPYGVLELTVNTKKVTIDIDENGGKVSSEYDMILSGQKPINTVLNIEIKSI</sequence>
<name>A0A9P2G8V9_CLOBO</name>
<evidence type="ECO:0000313" key="1">
    <source>
        <dbReference type="EMBL" id="EES92143.1"/>
    </source>
</evidence>
<proteinExistence type="predicted"/>
<organism evidence="1 2">
    <name type="scientific">Clostridium botulinum D str. 1873</name>
    <dbReference type="NCBI Taxonomy" id="592027"/>
    <lineage>
        <taxon>Bacteria</taxon>
        <taxon>Bacillati</taxon>
        <taxon>Bacillota</taxon>
        <taxon>Clostridia</taxon>
        <taxon>Eubacteriales</taxon>
        <taxon>Clostridiaceae</taxon>
        <taxon>Clostridium</taxon>
    </lineage>
</organism>
<dbReference type="Proteomes" id="UP000006160">
    <property type="component" value="Unassembled WGS sequence"/>
</dbReference>
<dbReference type="RefSeq" id="WP_003378183.1">
    <property type="nucleotide sequence ID" value="NZ_ACSJ01000001.1"/>
</dbReference>
<evidence type="ECO:0008006" key="3">
    <source>
        <dbReference type="Google" id="ProtNLM"/>
    </source>
</evidence>
<accession>A0A9P2G8V9</accession>
<dbReference type="AlphaFoldDB" id="A0A9P2G8V9"/>
<dbReference type="InterPro" id="IPR015231">
    <property type="entry name" value="DUF1934"/>
</dbReference>
<protein>
    <recommendedName>
        <fullName evidence="3">Calycin-like domain-containing protein</fullName>
    </recommendedName>
</protein>
<dbReference type="Gene3D" id="2.40.128.20">
    <property type="match status" value="1"/>
</dbReference>
<reference evidence="1 2" key="1">
    <citation type="submission" date="2009-10" db="EMBL/GenBank/DDBJ databases">
        <authorList>
            <person name="Shrivastava S."/>
            <person name="Brinkac L.B."/>
            <person name="Brown J.L."/>
            <person name="Bruce D.B."/>
            <person name="Detter C."/>
            <person name="Green L.D."/>
            <person name="Munk C.A."/>
            <person name="Rogers Y.C."/>
            <person name="Tapia R."/>
            <person name="Saunders E.S."/>
            <person name="Sims D.R."/>
            <person name="Smith L.A."/>
            <person name="Smith T.J."/>
            <person name="Sutton G."/>
            <person name="Brettin T."/>
        </authorList>
    </citation>
    <scope>NUCLEOTIDE SEQUENCE [LARGE SCALE GENOMIC DNA]</scope>
    <source>
        <strain evidence="2">D str. 1873</strain>
    </source>
</reference>
<evidence type="ECO:0000313" key="2">
    <source>
        <dbReference type="Proteomes" id="UP000006160"/>
    </source>
</evidence>
<dbReference type="SUPFAM" id="SSF50814">
    <property type="entry name" value="Lipocalins"/>
    <property type="match status" value="1"/>
</dbReference>
<dbReference type="EMBL" id="ACSJ01000001">
    <property type="protein sequence ID" value="EES92143.1"/>
    <property type="molecule type" value="Genomic_DNA"/>
</dbReference>
<comment type="caution">
    <text evidence="1">The sequence shown here is derived from an EMBL/GenBank/DDBJ whole genome shotgun (WGS) entry which is preliminary data.</text>
</comment>
<dbReference type="InterPro" id="IPR012674">
    <property type="entry name" value="Calycin"/>
</dbReference>